<name>A0A0C9ZZZ0_9AGAM</name>
<dbReference type="HOGENOM" id="CLU_2998062_0_0_1"/>
<reference evidence="2" key="2">
    <citation type="submission" date="2015-01" db="EMBL/GenBank/DDBJ databases">
        <title>Evolutionary Origins and Diversification of the Mycorrhizal Mutualists.</title>
        <authorList>
            <consortium name="DOE Joint Genome Institute"/>
            <consortium name="Mycorrhizal Genomics Consortium"/>
            <person name="Kohler A."/>
            <person name="Kuo A."/>
            <person name="Nagy L.G."/>
            <person name="Floudas D."/>
            <person name="Copeland A."/>
            <person name="Barry K.W."/>
            <person name="Cichocki N."/>
            <person name="Veneault-Fourrey C."/>
            <person name="LaButti K."/>
            <person name="Lindquist E.A."/>
            <person name="Lipzen A."/>
            <person name="Lundell T."/>
            <person name="Morin E."/>
            <person name="Murat C."/>
            <person name="Riley R."/>
            <person name="Ohm R."/>
            <person name="Sun H."/>
            <person name="Tunlid A."/>
            <person name="Henrissat B."/>
            <person name="Grigoriev I.V."/>
            <person name="Hibbett D.S."/>
            <person name="Martin F."/>
        </authorList>
    </citation>
    <scope>NUCLEOTIDE SEQUENCE [LARGE SCALE GENOMIC DNA]</scope>
    <source>
        <strain evidence="2">UH-Slu-Lm8-n1</strain>
    </source>
</reference>
<reference evidence="1 2" key="1">
    <citation type="submission" date="2014-04" db="EMBL/GenBank/DDBJ databases">
        <authorList>
            <consortium name="DOE Joint Genome Institute"/>
            <person name="Kuo A."/>
            <person name="Ruytinx J."/>
            <person name="Rineau F."/>
            <person name="Colpaert J."/>
            <person name="Kohler A."/>
            <person name="Nagy L.G."/>
            <person name="Floudas D."/>
            <person name="Copeland A."/>
            <person name="Barry K.W."/>
            <person name="Cichocki N."/>
            <person name="Veneault-Fourrey C."/>
            <person name="LaButti K."/>
            <person name="Lindquist E.A."/>
            <person name="Lipzen A."/>
            <person name="Lundell T."/>
            <person name="Morin E."/>
            <person name="Murat C."/>
            <person name="Sun H."/>
            <person name="Tunlid A."/>
            <person name="Henrissat B."/>
            <person name="Grigoriev I.V."/>
            <person name="Hibbett D.S."/>
            <person name="Martin F."/>
            <person name="Nordberg H.P."/>
            <person name="Cantor M.N."/>
            <person name="Hua S.X."/>
        </authorList>
    </citation>
    <scope>NUCLEOTIDE SEQUENCE [LARGE SCALE GENOMIC DNA]</scope>
    <source>
        <strain evidence="1 2">UH-Slu-Lm8-n1</strain>
    </source>
</reference>
<dbReference type="AlphaFoldDB" id="A0A0C9ZZZ0"/>
<organism evidence="1 2">
    <name type="scientific">Suillus luteus UH-Slu-Lm8-n1</name>
    <dbReference type="NCBI Taxonomy" id="930992"/>
    <lineage>
        <taxon>Eukaryota</taxon>
        <taxon>Fungi</taxon>
        <taxon>Dikarya</taxon>
        <taxon>Basidiomycota</taxon>
        <taxon>Agaricomycotina</taxon>
        <taxon>Agaricomycetes</taxon>
        <taxon>Agaricomycetidae</taxon>
        <taxon>Boletales</taxon>
        <taxon>Suillineae</taxon>
        <taxon>Suillaceae</taxon>
        <taxon>Suillus</taxon>
    </lineage>
</organism>
<accession>A0A0C9ZZZ0</accession>
<dbReference type="Proteomes" id="UP000054485">
    <property type="component" value="Unassembled WGS sequence"/>
</dbReference>
<dbReference type="EMBL" id="KN835217">
    <property type="protein sequence ID" value="KIK43235.1"/>
    <property type="molecule type" value="Genomic_DNA"/>
</dbReference>
<proteinExistence type="predicted"/>
<evidence type="ECO:0000313" key="1">
    <source>
        <dbReference type="EMBL" id="KIK43235.1"/>
    </source>
</evidence>
<protein>
    <submittedName>
        <fullName evidence="1">Unplaced genomic scaffold CY34scaffold_86, whole genome shotgun sequence</fullName>
    </submittedName>
</protein>
<sequence>MVSASMTDNDAAEKTLENSLTLKGEPKALFASTDPIGTGTIQGAPKFTRGARVICSR</sequence>
<dbReference type="InParanoid" id="A0A0C9ZZZ0"/>
<keyword evidence="2" id="KW-1185">Reference proteome</keyword>
<evidence type="ECO:0000313" key="2">
    <source>
        <dbReference type="Proteomes" id="UP000054485"/>
    </source>
</evidence>
<gene>
    <name evidence="1" type="ORF">CY34DRAFT_720807</name>
</gene>